<evidence type="ECO:0000256" key="4">
    <source>
        <dbReference type="ARBA" id="ARBA00022670"/>
    </source>
</evidence>
<dbReference type="PRINTS" id="PR00723">
    <property type="entry name" value="SUBTILISIN"/>
</dbReference>
<dbReference type="Pfam" id="PF06280">
    <property type="entry name" value="fn3_5"/>
    <property type="match status" value="1"/>
</dbReference>
<evidence type="ECO:0000313" key="14">
    <source>
        <dbReference type="EMBL" id="KAL0956638.1"/>
    </source>
</evidence>
<dbReference type="Pfam" id="PF00082">
    <property type="entry name" value="Peptidase_S8"/>
    <property type="match status" value="1"/>
</dbReference>
<sequence>MLFPLTPSWVVVALSLYVSTSLAYVPLSSINRNSSGRYVPHEYIVEMDSVSGLAGKRAYTGRTVHDEVYHHMRKRGILFDVNNEFDTPEILVGASVKIESADDITRVTEIPGVKAVRPVLSIPRPQIFGAYTVNDPKDPRLPPNPLSTHLMTGVDKLHAQGILGEGIKIGIIDTGIDYKHPALGGAMGPGHKVIGGYDFCGDAYTGKNTAVPDNDPLDTCAGHGTHVAGIIGADPGNPFGISGAAYKASIAAYRIFGCKGSTSDDLIVQSLIRGYNDGMDILTLSLGGVDGWTEGTGSVVASRIAEQGRVVTIAAGNDGAQGSWYTSSPGNGLSVMSIGSIDNVVIPVQNVTVIGVDHMPIPYLQALPFNVTGDLPVYATSNDTVVKNDACDPLPATTPDLSGYVVVVHRGTCPFTQKLANAAKKGAKTFLIYNSDDGEFAGIEVGNYTAALISAQDGKFLVNQFAAGVPIKLNFPAVGGAHNLDDPKGGLVSAFSSYGPTYDMFFKPAFSAPGGNILSTVPVSKGSYAVQSGTSMATPFAAGAAALILQAKGKSKDLSRSLRDLFQTTAVAVSSAKPEGSLFQTVSQQGAGLMQVDRALNTKTFISPGQLMLNDTAHFEAYHTITVKNTGSESVTYSVSHVAAGTAQSMQAGSIFASTGPVELTNASARVTIIPTSLTVSPGSERRVSVYFEPPQGVDESRLPVFSGFIKIESPAETLKVTYLGASGNLKKRVVLDNTDTFFGPGASLPLMLDFLGLQVQDDAQQVNYSMTGINIPSIVYRLAFGTPEVRIDLCDKNVNLKPTIVKRSWLSWLWGDDTTDVNTIGPLQETNYVPRNSAEPEQEKNGYNTFVFNGTFANKTRVENGEYRILLRALKVTGNSKNSSDYESWLSPIFGVNYTGPF</sequence>
<evidence type="ECO:0000256" key="6">
    <source>
        <dbReference type="ARBA" id="ARBA00022801"/>
    </source>
</evidence>
<feature type="domain" description="PA" evidence="12">
    <location>
        <begin position="385"/>
        <end position="444"/>
    </location>
</feature>
<dbReference type="PANTHER" id="PTHR43806:SF66">
    <property type="entry name" value="SERIN ENDOPEPTIDASE"/>
    <property type="match status" value="1"/>
</dbReference>
<dbReference type="InterPro" id="IPR015500">
    <property type="entry name" value="Peptidase_S8_subtilisin-rel"/>
</dbReference>
<organism evidence="14 15">
    <name type="scientific">Hohenbuehelia grisea</name>
    <dbReference type="NCBI Taxonomy" id="104357"/>
    <lineage>
        <taxon>Eukaryota</taxon>
        <taxon>Fungi</taxon>
        <taxon>Dikarya</taxon>
        <taxon>Basidiomycota</taxon>
        <taxon>Agaricomycotina</taxon>
        <taxon>Agaricomycetes</taxon>
        <taxon>Agaricomycetidae</taxon>
        <taxon>Agaricales</taxon>
        <taxon>Pleurotineae</taxon>
        <taxon>Pleurotaceae</taxon>
        <taxon>Hohenbuehelia</taxon>
    </lineage>
</organism>
<keyword evidence="7 8" id="KW-0720">Serine protease</keyword>
<reference evidence="15" key="1">
    <citation type="submission" date="2024-06" db="EMBL/GenBank/DDBJ databases">
        <title>Multi-omics analyses provide insights into the biosynthesis of the anticancer antibiotic pleurotin in Hohenbuehelia grisea.</title>
        <authorList>
            <person name="Weaver J.A."/>
            <person name="Alberti F."/>
        </authorList>
    </citation>
    <scope>NUCLEOTIDE SEQUENCE [LARGE SCALE GENOMIC DNA]</scope>
    <source>
        <strain evidence="15">T-177</strain>
    </source>
</reference>
<dbReference type="PROSITE" id="PS51892">
    <property type="entry name" value="SUBTILASE"/>
    <property type="match status" value="1"/>
</dbReference>
<feature type="active site" description="Charge relay system" evidence="8">
    <location>
        <position position="173"/>
    </location>
</feature>
<dbReference type="InterPro" id="IPR050131">
    <property type="entry name" value="Peptidase_S8_subtilisin-like"/>
</dbReference>
<evidence type="ECO:0000256" key="9">
    <source>
        <dbReference type="RuleBase" id="RU003355"/>
    </source>
</evidence>
<keyword evidence="2" id="KW-0134">Cell wall</keyword>
<feature type="active site" description="Charge relay system" evidence="8">
    <location>
        <position position="535"/>
    </location>
</feature>
<evidence type="ECO:0000256" key="10">
    <source>
        <dbReference type="SAM" id="SignalP"/>
    </source>
</evidence>
<dbReference type="InterPro" id="IPR010435">
    <property type="entry name" value="C5a/SBT2-like_Fn3"/>
</dbReference>
<dbReference type="Proteomes" id="UP001556367">
    <property type="component" value="Unassembled WGS sequence"/>
</dbReference>
<evidence type="ECO:0000256" key="7">
    <source>
        <dbReference type="ARBA" id="ARBA00022825"/>
    </source>
</evidence>
<keyword evidence="4 8" id="KW-0645">Protease</keyword>
<evidence type="ECO:0000256" key="5">
    <source>
        <dbReference type="ARBA" id="ARBA00022729"/>
    </source>
</evidence>
<evidence type="ECO:0008006" key="16">
    <source>
        <dbReference type="Google" id="ProtNLM"/>
    </source>
</evidence>
<feature type="chain" id="PRO_5046734768" description="Subtilisin-like protease" evidence="10">
    <location>
        <begin position="24"/>
        <end position="903"/>
    </location>
</feature>
<dbReference type="Gene3D" id="2.60.40.10">
    <property type="entry name" value="Immunoglobulins"/>
    <property type="match status" value="1"/>
</dbReference>
<dbReference type="InterPro" id="IPR022398">
    <property type="entry name" value="Peptidase_S8_His-AS"/>
</dbReference>
<dbReference type="CDD" id="cd07489">
    <property type="entry name" value="Peptidases_S8_5"/>
    <property type="match status" value="1"/>
</dbReference>
<evidence type="ECO:0000256" key="2">
    <source>
        <dbReference type="ARBA" id="ARBA00022512"/>
    </source>
</evidence>
<dbReference type="InterPro" id="IPR046450">
    <property type="entry name" value="PA_dom_sf"/>
</dbReference>
<dbReference type="Gene3D" id="3.50.30.30">
    <property type="match status" value="1"/>
</dbReference>
<evidence type="ECO:0000259" key="11">
    <source>
        <dbReference type="Pfam" id="PF00082"/>
    </source>
</evidence>
<dbReference type="Gene3D" id="3.40.50.200">
    <property type="entry name" value="Peptidase S8/S53 domain"/>
    <property type="match status" value="2"/>
</dbReference>
<dbReference type="SUPFAM" id="SSF52025">
    <property type="entry name" value="PA domain"/>
    <property type="match status" value="1"/>
</dbReference>
<evidence type="ECO:0000259" key="13">
    <source>
        <dbReference type="Pfam" id="PF06280"/>
    </source>
</evidence>
<comment type="similarity">
    <text evidence="1 8 9">Belongs to the peptidase S8 family.</text>
</comment>
<evidence type="ECO:0000313" key="15">
    <source>
        <dbReference type="Proteomes" id="UP001556367"/>
    </source>
</evidence>
<evidence type="ECO:0000259" key="12">
    <source>
        <dbReference type="Pfam" id="PF02225"/>
    </source>
</evidence>
<evidence type="ECO:0000256" key="1">
    <source>
        <dbReference type="ARBA" id="ARBA00011073"/>
    </source>
</evidence>
<dbReference type="SUPFAM" id="SSF52743">
    <property type="entry name" value="Subtilisin-like"/>
    <property type="match status" value="1"/>
</dbReference>
<keyword evidence="3" id="KW-0964">Secreted</keyword>
<dbReference type="InterPro" id="IPR023827">
    <property type="entry name" value="Peptidase_S8_Asp-AS"/>
</dbReference>
<dbReference type="InterPro" id="IPR000209">
    <property type="entry name" value="Peptidase_S8/S53_dom"/>
</dbReference>
<name>A0ABR3JMP2_9AGAR</name>
<dbReference type="CDD" id="cd02124">
    <property type="entry name" value="PA_PoS1_like"/>
    <property type="match status" value="1"/>
</dbReference>
<feature type="active site" description="Charge relay system" evidence="8">
    <location>
        <position position="223"/>
    </location>
</feature>
<dbReference type="InterPro" id="IPR013783">
    <property type="entry name" value="Ig-like_fold"/>
</dbReference>
<dbReference type="InterPro" id="IPR036852">
    <property type="entry name" value="Peptidase_S8/S53_dom_sf"/>
</dbReference>
<dbReference type="InterPro" id="IPR034187">
    <property type="entry name" value="Peptidases_S8_5"/>
</dbReference>
<evidence type="ECO:0000256" key="8">
    <source>
        <dbReference type="PROSITE-ProRule" id="PRU01240"/>
    </source>
</evidence>
<comment type="caution">
    <text evidence="14">The sequence shown here is derived from an EMBL/GenBank/DDBJ whole genome shotgun (WGS) entry which is preliminary data.</text>
</comment>
<dbReference type="EMBL" id="JASNQZ010000006">
    <property type="protein sequence ID" value="KAL0956638.1"/>
    <property type="molecule type" value="Genomic_DNA"/>
</dbReference>
<dbReference type="InterPro" id="IPR003137">
    <property type="entry name" value="PA_domain"/>
</dbReference>
<feature type="domain" description="Peptidase S8/S53" evidence="11">
    <location>
        <begin position="164"/>
        <end position="575"/>
    </location>
</feature>
<dbReference type="Pfam" id="PF02225">
    <property type="entry name" value="PA"/>
    <property type="match status" value="1"/>
</dbReference>
<dbReference type="PROSITE" id="PS00137">
    <property type="entry name" value="SUBTILASE_HIS"/>
    <property type="match status" value="1"/>
</dbReference>
<dbReference type="PROSITE" id="PS00136">
    <property type="entry name" value="SUBTILASE_ASP"/>
    <property type="match status" value="1"/>
</dbReference>
<feature type="domain" description="C5a peptidase/Subtilisin-like protease SBT2-like Fn3-like" evidence="13">
    <location>
        <begin position="613"/>
        <end position="721"/>
    </location>
</feature>
<keyword evidence="6 8" id="KW-0378">Hydrolase</keyword>
<accession>A0ABR3JMP2</accession>
<keyword evidence="15" id="KW-1185">Reference proteome</keyword>
<dbReference type="InterPro" id="IPR023828">
    <property type="entry name" value="Peptidase_S8_Ser-AS"/>
</dbReference>
<proteinExistence type="inferred from homology"/>
<feature type="signal peptide" evidence="10">
    <location>
        <begin position="1"/>
        <end position="23"/>
    </location>
</feature>
<dbReference type="PANTHER" id="PTHR43806">
    <property type="entry name" value="PEPTIDASE S8"/>
    <property type="match status" value="1"/>
</dbReference>
<evidence type="ECO:0000256" key="3">
    <source>
        <dbReference type="ARBA" id="ARBA00022525"/>
    </source>
</evidence>
<gene>
    <name evidence="14" type="ORF">HGRIS_002771</name>
</gene>
<keyword evidence="5 10" id="KW-0732">Signal</keyword>
<dbReference type="PROSITE" id="PS00138">
    <property type="entry name" value="SUBTILASE_SER"/>
    <property type="match status" value="1"/>
</dbReference>
<protein>
    <recommendedName>
        <fullName evidence="16">Subtilisin-like protease</fullName>
    </recommendedName>
</protein>